<evidence type="ECO:0000256" key="8">
    <source>
        <dbReference type="ARBA" id="ARBA00023268"/>
    </source>
</evidence>
<dbReference type="InterPro" id="IPR036397">
    <property type="entry name" value="RNaseH_sf"/>
</dbReference>
<keyword evidence="1" id="KW-0808">Transferase</keyword>
<dbReference type="Gene3D" id="1.10.340.70">
    <property type="match status" value="1"/>
</dbReference>
<dbReference type="Pfam" id="PF00078">
    <property type="entry name" value="RVT_1"/>
    <property type="match status" value="1"/>
</dbReference>
<dbReference type="Pfam" id="PF17919">
    <property type="entry name" value="RT_RNaseH_2"/>
    <property type="match status" value="1"/>
</dbReference>
<keyword evidence="3" id="KW-0540">Nuclease</keyword>
<feature type="domain" description="Integrase catalytic" evidence="12">
    <location>
        <begin position="683"/>
        <end position="842"/>
    </location>
</feature>
<keyword evidence="2" id="KW-0548">Nucleotidyltransferase</keyword>
<protein>
    <recommendedName>
        <fullName evidence="15">Integrase catalytic domain-containing protein</fullName>
    </recommendedName>
</protein>
<dbReference type="InterPro" id="IPR041588">
    <property type="entry name" value="Integrase_H2C2"/>
</dbReference>
<dbReference type="STRING" id="47428.A0A284QX35"/>
<feature type="region of interest" description="Disordered" evidence="9">
    <location>
        <begin position="454"/>
        <end position="481"/>
    </location>
</feature>
<dbReference type="InterPro" id="IPR041577">
    <property type="entry name" value="RT_RNaseH_2"/>
</dbReference>
<dbReference type="Gene3D" id="3.30.70.270">
    <property type="match status" value="2"/>
</dbReference>
<evidence type="ECO:0000256" key="3">
    <source>
        <dbReference type="ARBA" id="ARBA00022722"/>
    </source>
</evidence>
<accession>A0A284QX35</accession>
<keyword evidence="5" id="KW-0378">Hydrolase</keyword>
<dbReference type="PANTHER" id="PTHR37984:SF5">
    <property type="entry name" value="PROTEIN NYNRIN-LIKE"/>
    <property type="match status" value="1"/>
</dbReference>
<dbReference type="Gene3D" id="3.10.10.10">
    <property type="entry name" value="HIV Type 1 Reverse Transcriptase, subunit A, domain 1"/>
    <property type="match status" value="1"/>
</dbReference>
<dbReference type="InterPro" id="IPR012337">
    <property type="entry name" value="RNaseH-like_sf"/>
</dbReference>
<dbReference type="Gene3D" id="3.30.420.10">
    <property type="entry name" value="Ribonuclease H-like superfamily/Ribonuclease H"/>
    <property type="match status" value="1"/>
</dbReference>
<dbReference type="FunFam" id="3.30.70.270:FF:000020">
    <property type="entry name" value="Transposon Tf2-6 polyprotein-like Protein"/>
    <property type="match status" value="1"/>
</dbReference>
<dbReference type="GO" id="GO:0003964">
    <property type="term" value="F:RNA-directed DNA polymerase activity"/>
    <property type="evidence" value="ECO:0007669"/>
    <property type="project" value="UniProtKB-KW"/>
</dbReference>
<name>A0A284QX35_ARMOS</name>
<dbReference type="GO" id="GO:0015074">
    <property type="term" value="P:DNA integration"/>
    <property type="evidence" value="ECO:0007669"/>
    <property type="project" value="InterPro"/>
</dbReference>
<evidence type="ECO:0000256" key="7">
    <source>
        <dbReference type="ARBA" id="ARBA00022918"/>
    </source>
</evidence>
<dbReference type="SUPFAM" id="SSF53098">
    <property type="entry name" value="Ribonuclease H-like"/>
    <property type="match status" value="1"/>
</dbReference>
<dbReference type="Pfam" id="PF17921">
    <property type="entry name" value="Integrase_H2C2"/>
    <property type="match status" value="1"/>
</dbReference>
<evidence type="ECO:0000313" key="13">
    <source>
        <dbReference type="EMBL" id="SJL01040.1"/>
    </source>
</evidence>
<reference evidence="14" key="1">
    <citation type="journal article" date="2017" name="Nat. Ecol. Evol.">
        <title>Genome expansion and lineage-specific genetic innovations in the forest pathogenic fungi Armillaria.</title>
        <authorList>
            <person name="Sipos G."/>
            <person name="Prasanna A.N."/>
            <person name="Walter M.C."/>
            <person name="O'Connor E."/>
            <person name="Balint B."/>
            <person name="Krizsan K."/>
            <person name="Kiss B."/>
            <person name="Hess J."/>
            <person name="Varga T."/>
            <person name="Slot J."/>
            <person name="Riley R."/>
            <person name="Boka B."/>
            <person name="Rigling D."/>
            <person name="Barry K."/>
            <person name="Lee J."/>
            <person name="Mihaltcheva S."/>
            <person name="LaButti K."/>
            <person name="Lipzen A."/>
            <person name="Waldron R."/>
            <person name="Moloney N.M."/>
            <person name="Sperisen C."/>
            <person name="Kredics L."/>
            <person name="Vagvoelgyi C."/>
            <person name="Patrignani A."/>
            <person name="Fitzpatrick D."/>
            <person name="Nagy I."/>
            <person name="Doyle S."/>
            <person name="Anderson J.B."/>
            <person name="Grigoriev I.V."/>
            <person name="Gueldener U."/>
            <person name="Muensterkoetter M."/>
            <person name="Nagy L.G."/>
        </authorList>
    </citation>
    <scope>NUCLEOTIDE SEQUENCE [LARGE SCALE GENOMIC DNA]</scope>
    <source>
        <strain evidence="14">C18/9</strain>
    </source>
</reference>
<keyword evidence="4" id="KW-0255">Endonuclease</keyword>
<dbReference type="CDD" id="cd09274">
    <property type="entry name" value="RNase_HI_RT_Ty3"/>
    <property type="match status" value="1"/>
</dbReference>
<dbReference type="PROSITE" id="PS50878">
    <property type="entry name" value="RT_POL"/>
    <property type="match status" value="1"/>
</dbReference>
<dbReference type="EMBL" id="FUEG01000003">
    <property type="protein sequence ID" value="SJL01040.1"/>
    <property type="molecule type" value="Genomic_DNA"/>
</dbReference>
<keyword evidence="10" id="KW-1133">Transmembrane helix</keyword>
<dbReference type="OrthoDB" id="3245961at2759"/>
<evidence type="ECO:0000313" key="14">
    <source>
        <dbReference type="Proteomes" id="UP000219338"/>
    </source>
</evidence>
<keyword evidence="14" id="KW-1185">Reference proteome</keyword>
<dbReference type="GO" id="GO:0004519">
    <property type="term" value="F:endonuclease activity"/>
    <property type="evidence" value="ECO:0007669"/>
    <property type="project" value="UniProtKB-KW"/>
</dbReference>
<dbReference type="PANTHER" id="PTHR37984">
    <property type="entry name" value="PROTEIN CBG26694"/>
    <property type="match status" value="1"/>
</dbReference>
<dbReference type="FunFam" id="1.10.340.70:FF:000001">
    <property type="entry name" value="Retrovirus-related Pol polyprotein from transposon gypsy-like Protein"/>
    <property type="match status" value="1"/>
</dbReference>
<dbReference type="PROSITE" id="PS50994">
    <property type="entry name" value="INTEGRASE"/>
    <property type="match status" value="1"/>
</dbReference>
<evidence type="ECO:0000256" key="6">
    <source>
        <dbReference type="ARBA" id="ARBA00022884"/>
    </source>
</evidence>
<evidence type="ECO:0000256" key="9">
    <source>
        <dbReference type="SAM" id="MobiDB-lite"/>
    </source>
</evidence>
<gene>
    <name evidence="13" type="ORF">ARMOST_04356</name>
</gene>
<dbReference type="Pfam" id="PF17917">
    <property type="entry name" value="RT_RNaseH"/>
    <property type="match status" value="1"/>
</dbReference>
<keyword evidence="10" id="KW-0472">Membrane</keyword>
<dbReference type="InterPro" id="IPR000477">
    <property type="entry name" value="RT_dom"/>
</dbReference>
<dbReference type="InterPro" id="IPR041373">
    <property type="entry name" value="RT_RNaseH"/>
</dbReference>
<dbReference type="SUPFAM" id="SSF56672">
    <property type="entry name" value="DNA/RNA polymerases"/>
    <property type="match status" value="1"/>
</dbReference>
<dbReference type="GO" id="GO:0016787">
    <property type="term" value="F:hydrolase activity"/>
    <property type="evidence" value="ECO:0007669"/>
    <property type="project" value="UniProtKB-KW"/>
</dbReference>
<evidence type="ECO:0000256" key="10">
    <source>
        <dbReference type="SAM" id="Phobius"/>
    </source>
</evidence>
<dbReference type="InterPro" id="IPR043502">
    <property type="entry name" value="DNA/RNA_pol_sf"/>
</dbReference>
<dbReference type="CDD" id="cd01647">
    <property type="entry name" value="RT_LTR"/>
    <property type="match status" value="1"/>
</dbReference>
<dbReference type="FunFam" id="3.30.420.10:FF:000032">
    <property type="entry name" value="Retrovirus-related Pol polyprotein from transposon 297-like Protein"/>
    <property type="match status" value="1"/>
</dbReference>
<dbReference type="GO" id="GO:0005634">
    <property type="term" value="C:nucleus"/>
    <property type="evidence" value="ECO:0007669"/>
    <property type="project" value="UniProtKB-ARBA"/>
</dbReference>
<evidence type="ECO:0000256" key="4">
    <source>
        <dbReference type="ARBA" id="ARBA00022759"/>
    </source>
</evidence>
<feature type="domain" description="Reverse transcriptase" evidence="11">
    <location>
        <begin position="1"/>
        <end position="222"/>
    </location>
</feature>
<keyword evidence="7" id="KW-0695">RNA-directed DNA polymerase</keyword>
<evidence type="ECO:0000259" key="11">
    <source>
        <dbReference type="PROSITE" id="PS50878"/>
    </source>
</evidence>
<evidence type="ECO:0000256" key="1">
    <source>
        <dbReference type="ARBA" id="ARBA00022679"/>
    </source>
</evidence>
<keyword evidence="10" id="KW-0812">Transmembrane</keyword>
<dbReference type="AlphaFoldDB" id="A0A284QX35"/>
<dbReference type="GO" id="GO:0003723">
    <property type="term" value="F:RNA binding"/>
    <property type="evidence" value="ECO:0007669"/>
    <property type="project" value="UniProtKB-KW"/>
</dbReference>
<dbReference type="OMA" id="FQPYIEG"/>
<evidence type="ECO:0000256" key="2">
    <source>
        <dbReference type="ARBA" id="ARBA00022695"/>
    </source>
</evidence>
<evidence type="ECO:0008006" key="15">
    <source>
        <dbReference type="Google" id="ProtNLM"/>
    </source>
</evidence>
<dbReference type="InterPro" id="IPR050951">
    <property type="entry name" value="Retrovirus_Pol_polyprotein"/>
</dbReference>
<dbReference type="Proteomes" id="UP000219338">
    <property type="component" value="Unassembled WGS sequence"/>
</dbReference>
<evidence type="ECO:0000256" key="5">
    <source>
        <dbReference type="ARBA" id="ARBA00022801"/>
    </source>
</evidence>
<dbReference type="InterPro" id="IPR043128">
    <property type="entry name" value="Rev_trsase/Diguanyl_cyclase"/>
</dbReference>
<proteinExistence type="predicted"/>
<keyword evidence="8" id="KW-0511">Multifunctional enzyme</keyword>
<evidence type="ECO:0000259" key="12">
    <source>
        <dbReference type="PROSITE" id="PS50994"/>
    </source>
</evidence>
<dbReference type="InterPro" id="IPR001584">
    <property type="entry name" value="Integrase_cat-core"/>
</dbReference>
<sequence length="941" mass="107833">MDKQVDAWIQLGVIEPSRSPWAAPAFIVYRNGKPRMVIDYWKLNSMVIPDEFPLPKQDDITQALSGAQWLSTLDALSGFTQLIVHENSREKLAFRSHRGLWQFTRMPFGYHNGPSVFQRVMQNVLAPFLWIFALVYIDDIVIFSLTFEEHLQHVDQVLQAITSSGITLSLPKCHFAYQSLLLLGQKVSRLGMSTHREKVEAILALEKPLNVRELQTFLGMMVYFSAYVPFYAWIAYPLFQLLKKGIEWKWTDVHDEAFSLCKQVLANAPVRGYATRGLPYRVYTDACDYGLAGILQQVQPILIKDLRGTRLYDRFKKAFDSGEDIPQVIPSISKEFNDVPPPGKWAKTFEETTVHVERVVCYWSRVLKSAERNYSPTEREALALKEALIKFQPYIEGEQILAITDHAALTWSKTFQNVNRRLLTWGTVFAAYPNMHIVHRAGRVHSNVDPISRLRRRTPTDYGPSSDPVRSVNLSHNEDPDPMRNMYEELGERFEHKLLTIGSKFIRTSMRTFPEEFAMDLGGVTVAKGSEDIAAVPLATAQFYNILVHIRPEELMKWRTAYQDDPHFKEVLESLQEPDSHISPRYPQYQYSDEGLLFFEDSNGNSRLCVPVAFRVSVMDQIHNSLTESAHGGYYKCYNRLASTHYWPGMSRDLRRYVSTCDICQKSKPRRHGPVGFLQPIPIPTCPFEVVSMDFIPELPDASGHDNILVIVDKLTKYAFFIPCNTKITDEETARLFYHHVISKFGIPSQIITDRDARWKNNFWKEVCQLMGMKRALTTSHHPQADGQTEILNQGLEIALRAYIGPNRDDWDKYLDGLALSYNSSPHTSTGYSPAYLLFGYHPTTESMLLSNPSYIPRPLGDTVSNGGNPDKVHLEHEDDRAVDMVEQFEAERTRAKEALTLSRAFQERNYNKGRLLTEFNEGDLVLLNPHTLELLKNEKG</sequence>
<organism evidence="13 14">
    <name type="scientific">Armillaria ostoyae</name>
    <name type="common">Armillaria root rot fungus</name>
    <dbReference type="NCBI Taxonomy" id="47428"/>
    <lineage>
        <taxon>Eukaryota</taxon>
        <taxon>Fungi</taxon>
        <taxon>Dikarya</taxon>
        <taxon>Basidiomycota</taxon>
        <taxon>Agaricomycotina</taxon>
        <taxon>Agaricomycetes</taxon>
        <taxon>Agaricomycetidae</taxon>
        <taxon>Agaricales</taxon>
        <taxon>Marasmiineae</taxon>
        <taxon>Physalacriaceae</taxon>
        <taxon>Armillaria</taxon>
    </lineage>
</organism>
<keyword evidence="6" id="KW-0694">RNA-binding</keyword>
<feature type="transmembrane region" description="Helical" evidence="10">
    <location>
        <begin position="217"/>
        <end position="239"/>
    </location>
</feature>